<dbReference type="AlphaFoldDB" id="A0A1X8VEW7"/>
<dbReference type="GeneID" id="32888027"/>
<dbReference type="GO" id="GO:1990904">
    <property type="term" value="C:ribonucleoprotein complex"/>
    <property type="evidence" value="ECO:0007669"/>
    <property type="project" value="UniProtKB-KW"/>
</dbReference>
<dbReference type="SUPFAM" id="SSF54999">
    <property type="entry name" value="Ribosomal protein S10"/>
    <property type="match status" value="1"/>
</dbReference>
<keyword evidence="2" id="KW-0687">Ribonucleoprotein</keyword>
<sequence>MSRFYPVSYQIYLKSFDSNLITKAIKKLTLLKRQLDILAQLEFTTIVRIKSCKKKVSFLKLKYFNLLRLVLTIKYLQNYISFIIFSSSNFKIKNRNEVRHLFNSHFPLIKQLVFRNKISKNIGTSFLRKKMKNKFNLTSLTIIRIPTACQKFTILRSPHIDKKSREQFELNTYKLKCRLILPKGLNNLYLTGDIINLCDELGCTVQTTTNYFLKH</sequence>
<protein>
    <submittedName>
        <fullName evidence="4">Ribosomal protein S10</fullName>
    </submittedName>
</protein>
<organism evidence="4">
    <name type="scientific">Eukaryota sp. BB2</name>
    <dbReference type="NCBI Taxonomy" id="1949062"/>
    <lineage>
        <taxon>Eukaryota</taxon>
    </lineage>
</organism>
<dbReference type="Gene3D" id="3.30.70.600">
    <property type="entry name" value="Ribosomal protein S10 domain"/>
    <property type="match status" value="1"/>
</dbReference>
<name>A0A1X8VEW7_9EUKA</name>
<keyword evidence="1 4" id="KW-0689">Ribosomal protein</keyword>
<reference evidence="4" key="1">
    <citation type="journal article" date="2017" name="Genome Biol. Evol.">
        <title>Mitochondrial Genome Evolution and a Novel RNA Editing System in Deep-Branching Heteroloboseids.</title>
        <authorList>
            <person name="Yang J."/>
            <person name="Harding T."/>
            <person name="Kamikawa R."/>
            <person name="Simpson A.G.B."/>
            <person name="Roger A.J."/>
        </authorList>
    </citation>
    <scope>NUCLEOTIDE SEQUENCE</scope>
</reference>
<dbReference type="Pfam" id="PF00338">
    <property type="entry name" value="Ribosomal_S10"/>
    <property type="match status" value="1"/>
</dbReference>
<keyword evidence="4" id="KW-0496">Mitochondrion</keyword>
<proteinExistence type="predicted"/>
<evidence type="ECO:0000256" key="1">
    <source>
        <dbReference type="ARBA" id="ARBA00022980"/>
    </source>
</evidence>
<dbReference type="InterPro" id="IPR027486">
    <property type="entry name" value="Ribosomal_uS10_dom"/>
</dbReference>
<evidence type="ECO:0000259" key="3">
    <source>
        <dbReference type="Pfam" id="PF00338"/>
    </source>
</evidence>
<evidence type="ECO:0000256" key="2">
    <source>
        <dbReference type="ARBA" id="ARBA00023274"/>
    </source>
</evidence>
<dbReference type="GO" id="GO:0005840">
    <property type="term" value="C:ribosome"/>
    <property type="evidence" value="ECO:0007669"/>
    <property type="project" value="UniProtKB-KW"/>
</dbReference>
<dbReference type="EMBL" id="KY379823">
    <property type="protein sequence ID" value="AQL10444.1"/>
    <property type="molecule type" value="Genomic_DNA"/>
</dbReference>
<evidence type="ECO:0000313" key="4">
    <source>
        <dbReference type="EMBL" id="AQL10444.1"/>
    </source>
</evidence>
<dbReference type="InterPro" id="IPR036838">
    <property type="entry name" value="Ribosomal_uS10_dom_sf"/>
</dbReference>
<geneLocation type="mitochondrion" evidence="4"/>
<accession>A0A1X8VEW7</accession>
<feature type="domain" description="Small ribosomal subunit protein uS10" evidence="3">
    <location>
        <begin position="134"/>
        <end position="175"/>
    </location>
</feature>
<gene>
    <name evidence="4" type="primary">rps10</name>
</gene>
<dbReference type="RefSeq" id="YP_009370736.1">
    <property type="nucleotide sequence ID" value="NC_034794.1"/>
</dbReference>